<dbReference type="OrthoDB" id="1559178at2759"/>
<gene>
    <name evidence="1" type="ORF">CJ030_MR2G019404</name>
</gene>
<dbReference type="AlphaFoldDB" id="A0A6A1WKL5"/>
<accession>A0A6A1WKL5</accession>
<evidence type="ECO:0000313" key="2">
    <source>
        <dbReference type="Proteomes" id="UP000516437"/>
    </source>
</evidence>
<dbReference type="EMBL" id="RXIC02000020">
    <property type="protein sequence ID" value="KAB1224387.1"/>
    <property type="molecule type" value="Genomic_DNA"/>
</dbReference>
<organism evidence="1 2">
    <name type="scientific">Morella rubra</name>
    <name type="common">Chinese bayberry</name>
    <dbReference type="NCBI Taxonomy" id="262757"/>
    <lineage>
        <taxon>Eukaryota</taxon>
        <taxon>Viridiplantae</taxon>
        <taxon>Streptophyta</taxon>
        <taxon>Embryophyta</taxon>
        <taxon>Tracheophyta</taxon>
        <taxon>Spermatophyta</taxon>
        <taxon>Magnoliopsida</taxon>
        <taxon>eudicotyledons</taxon>
        <taxon>Gunneridae</taxon>
        <taxon>Pentapetalae</taxon>
        <taxon>rosids</taxon>
        <taxon>fabids</taxon>
        <taxon>Fagales</taxon>
        <taxon>Myricaceae</taxon>
        <taxon>Morella</taxon>
    </lineage>
</organism>
<keyword evidence="2" id="KW-1185">Reference proteome</keyword>
<protein>
    <submittedName>
        <fullName evidence="1">Uncharacterized protein</fullName>
    </submittedName>
</protein>
<dbReference type="Proteomes" id="UP000516437">
    <property type="component" value="Chromosome 2"/>
</dbReference>
<evidence type="ECO:0000313" key="1">
    <source>
        <dbReference type="EMBL" id="KAB1224387.1"/>
    </source>
</evidence>
<comment type="caution">
    <text evidence="1">The sequence shown here is derived from an EMBL/GenBank/DDBJ whole genome shotgun (WGS) entry which is preliminary data.</text>
</comment>
<name>A0A6A1WKL5_9ROSI</name>
<sequence length="175" mass="19641">MSCSVVVELHIQLANFFEFRFEDRTLPEIVEQAGWLSFLQRTGYASKNLCESSTLYTSSEDLEEPSMEVTVWNVKIIFSPDELALFLGYVRDVTAFPNVPMTEEGWPTKAEVFRTLLGPIRLSWREATCFTGTASVLEDHAPDSMLHHRPEEAHDGGDLWPGRVLVHGSCTGASC</sequence>
<proteinExistence type="predicted"/>
<reference evidence="1 2" key="1">
    <citation type="journal article" date="2019" name="Plant Biotechnol. J.">
        <title>The red bayberry genome and genetic basis of sex determination.</title>
        <authorList>
            <person name="Jia H.M."/>
            <person name="Jia H.J."/>
            <person name="Cai Q.L."/>
            <person name="Wang Y."/>
            <person name="Zhao H.B."/>
            <person name="Yang W.F."/>
            <person name="Wang G.Y."/>
            <person name="Li Y.H."/>
            <person name="Zhan D.L."/>
            <person name="Shen Y.T."/>
            <person name="Niu Q.F."/>
            <person name="Chang L."/>
            <person name="Qiu J."/>
            <person name="Zhao L."/>
            <person name="Xie H.B."/>
            <person name="Fu W.Y."/>
            <person name="Jin J."/>
            <person name="Li X.W."/>
            <person name="Jiao Y."/>
            <person name="Zhou C.C."/>
            <person name="Tu T."/>
            <person name="Chai C.Y."/>
            <person name="Gao J.L."/>
            <person name="Fan L.J."/>
            <person name="van de Weg E."/>
            <person name="Wang J.Y."/>
            <person name="Gao Z.S."/>
        </authorList>
    </citation>
    <scope>NUCLEOTIDE SEQUENCE [LARGE SCALE GENOMIC DNA]</scope>
    <source>
        <tissue evidence="1">Leaves</tissue>
    </source>
</reference>